<dbReference type="InterPro" id="IPR044611">
    <property type="entry name" value="E3A/B/C-like"/>
</dbReference>
<reference evidence="7" key="1">
    <citation type="journal article" date="2023" name="G3 (Bethesda)">
        <title>A reference genome for the long-term kleptoplast-retaining sea slug Elysia crispata morphotype clarki.</title>
        <authorList>
            <person name="Eastman K.E."/>
            <person name="Pendleton A.L."/>
            <person name="Shaikh M.A."/>
            <person name="Suttiyut T."/>
            <person name="Ogas R."/>
            <person name="Tomko P."/>
            <person name="Gavelis G."/>
            <person name="Widhalm J.R."/>
            <person name="Wisecaver J.H."/>
        </authorList>
    </citation>
    <scope>NUCLEOTIDE SEQUENCE</scope>
    <source>
        <strain evidence="7">ECLA1</strain>
    </source>
</reference>
<evidence type="ECO:0000256" key="3">
    <source>
        <dbReference type="ARBA" id="ARBA00022679"/>
    </source>
</evidence>
<evidence type="ECO:0000313" key="8">
    <source>
        <dbReference type="Proteomes" id="UP001283361"/>
    </source>
</evidence>
<evidence type="ECO:0000259" key="6">
    <source>
        <dbReference type="PROSITE" id="PS50237"/>
    </source>
</evidence>
<dbReference type="Proteomes" id="UP001283361">
    <property type="component" value="Unassembled WGS sequence"/>
</dbReference>
<dbReference type="Gene3D" id="3.30.2160.10">
    <property type="entry name" value="Hect, E3 ligase catalytic domain"/>
    <property type="match status" value="1"/>
</dbReference>
<keyword evidence="8" id="KW-1185">Reference proteome</keyword>
<keyword evidence="3" id="KW-0808">Transferase</keyword>
<keyword evidence="4 5" id="KW-0833">Ubl conjugation pathway</keyword>
<evidence type="ECO:0000256" key="2">
    <source>
        <dbReference type="ARBA" id="ARBA00012485"/>
    </source>
</evidence>
<dbReference type="PANTHER" id="PTHR45700:SF3">
    <property type="entry name" value="UBIQUITIN-PROTEIN LIGASE E3B"/>
    <property type="match status" value="1"/>
</dbReference>
<evidence type="ECO:0000313" key="7">
    <source>
        <dbReference type="EMBL" id="KAK3758728.1"/>
    </source>
</evidence>
<dbReference type="AlphaFoldDB" id="A0AAE1D6Z9"/>
<evidence type="ECO:0000256" key="4">
    <source>
        <dbReference type="ARBA" id="ARBA00022786"/>
    </source>
</evidence>
<evidence type="ECO:0000256" key="1">
    <source>
        <dbReference type="ARBA" id="ARBA00000885"/>
    </source>
</evidence>
<comment type="caution">
    <text evidence="7">The sequence shown here is derived from an EMBL/GenBank/DDBJ whole genome shotgun (WGS) entry which is preliminary data.</text>
</comment>
<feature type="domain" description="HECT" evidence="6">
    <location>
        <begin position="75"/>
        <end position="133"/>
    </location>
</feature>
<dbReference type="SUPFAM" id="SSF56204">
    <property type="entry name" value="Hect, E3 ligase catalytic domain"/>
    <property type="match status" value="1"/>
</dbReference>
<dbReference type="PROSITE" id="PS50237">
    <property type="entry name" value="HECT"/>
    <property type="match status" value="1"/>
</dbReference>
<dbReference type="InterPro" id="IPR035983">
    <property type="entry name" value="Hect_E3_ubiquitin_ligase"/>
</dbReference>
<dbReference type="Pfam" id="PF00632">
    <property type="entry name" value="HECT"/>
    <property type="match status" value="1"/>
</dbReference>
<proteinExistence type="predicted"/>
<evidence type="ECO:0000256" key="5">
    <source>
        <dbReference type="PROSITE-ProRule" id="PRU00104"/>
    </source>
</evidence>
<dbReference type="EC" id="2.3.2.26" evidence="2"/>
<dbReference type="EMBL" id="JAWDGP010005228">
    <property type="protein sequence ID" value="KAK3758728.1"/>
    <property type="molecule type" value="Genomic_DNA"/>
</dbReference>
<dbReference type="PANTHER" id="PTHR45700">
    <property type="entry name" value="UBIQUITIN-PROTEIN LIGASE E3C"/>
    <property type="match status" value="1"/>
</dbReference>
<dbReference type="Gene3D" id="3.30.2410.10">
    <property type="entry name" value="Hect, E3 ligase catalytic domain"/>
    <property type="match status" value="1"/>
</dbReference>
<accession>A0AAE1D6Z9</accession>
<organism evidence="7 8">
    <name type="scientific">Elysia crispata</name>
    <name type="common">lettuce slug</name>
    <dbReference type="NCBI Taxonomy" id="231223"/>
    <lineage>
        <taxon>Eukaryota</taxon>
        <taxon>Metazoa</taxon>
        <taxon>Spiralia</taxon>
        <taxon>Lophotrochozoa</taxon>
        <taxon>Mollusca</taxon>
        <taxon>Gastropoda</taxon>
        <taxon>Heterobranchia</taxon>
        <taxon>Euthyneura</taxon>
        <taxon>Panpulmonata</taxon>
        <taxon>Sacoglossa</taxon>
        <taxon>Placobranchoidea</taxon>
        <taxon>Plakobranchidae</taxon>
        <taxon>Elysia</taxon>
    </lineage>
</organism>
<dbReference type="GO" id="GO:0000209">
    <property type="term" value="P:protein polyubiquitination"/>
    <property type="evidence" value="ECO:0007669"/>
    <property type="project" value="InterPro"/>
</dbReference>
<dbReference type="GO" id="GO:0006511">
    <property type="term" value="P:ubiquitin-dependent protein catabolic process"/>
    <property type="evidence" value="ECO:0007669"/>
    <property type="project" value="TreeGrafter"/>
</dbReference>
<comment type="caution">
    <text evidence="5">Lacks conserved residue(s) required for the propagation of feature annotation.</text>
</comment>
<sequence length="142" mass="16072">MKLYPSSTSHVQEGHLALVENLAKSLSYIKHYREREEGGDVSDLELTFSCDRKTFLGQIVTHELVPGGKTIQVTNEKQKLISGDSDSLDIEDLRRHTHYHGGYHNNHKVISWLWDIVANDLNMEEKGLFLSLSQAVPNSLLS</sequence>
<gene>
    <name evidence="7" type="ORF">RRG08_012394</name>
</gene>
<protein>
    <recommendedName>
        <fullName evidence="2">HECT-type E3 ubiquitin transferase</fullName>
        <ecNumber evidence="2">2.3.2.26</ecNumber>
    </recommendedName>
</protein>
<dbReference type="InterPro" id="IPR000569">
    <property type="entry name" value="HECT_dom"/>
</dbReference>
<comment type="catalytic activity">
    <reaction evidence="1">
        <text>S-ubiquitinyl-[E2 ubiquitin-conjugating enzyme]-L-cysteine + [acceptor protein]-L-lysine = [E2 ubiquitin-conjugating enzyme]-L-cysteine + N(6)-ubiquitinyl-[acceptor protein]-L-lysine.</text>
        <dbReference type="EC" id="2.3.2.26"/>
    </reaction>
</comment>
<dbReference type="GO" id="GO:0061630">
    <property type="term" value="F:ubiquitin protein ligase activity"/>
    <property type="evidence" value="ECO:0007669"/>
    <property type="project" value="UniProtKB-EC"/>
</dbReference>
<name>A0AAE1D6Z9_9GAST</name>